<sequence length="494" mass="56102">MSKTKNVPSSSFLPTHSFKPFSIKLLQEIKLNFTPQVWALIFSFLPSEDIYFGAGCVCRKWKAQFMDPLILSGILQSEPAADSSSMASSEKKKNQSSEWPQQQFLRKRQFIERYKLLVRNYLLNDLAQLLRYSSDHAAFEVLINDESGNDAIMSTHNFLKQRTLDIQKLDALSTKVRSSLIKSVIGDDRSSTSGDLFGGVSVKPVTTSTSFTLTIDETSDNEEKTSLLHSYKRVRVSSFEIQEPIVNDLLNTRWNHYFSRFVWNRTSPISHVSDVHDDISQSENNASGFGRVIQSIMNMFGCSMENDLALSARFSLIQSSLENSQQDKNFALVKISLFINGEFGSFISEGYNEVGFDFMERSFKIGNMNYLCKLNLCGGGKRFVSGGLAQTKNSDFIILCCTNPEKDLEMYQEYFDMYGTNIMCEYLVVHLKQASSSSKNVTSLTKLTQFAKHTLMSPCISLERQTFASNIAILYCLFLHYCLCNHTFCKEKQH</sequence>
<dbReference type="SUPFAM" id="SSF81383">
    <property type="entry name" value="F-box domain"/>
    <property type="match status" value="1"/>
</dbReference>
<dbReference type="VEuPathDB" id="AmoebaDB:FDP41_004001"/>
<dbReference type="GeneID" id="68111219"/>
<evidence type="ECO:0000313" key="2">
    <source>
        <dbReference type="Proteomes" id="UP000444721"/>
    </source>
</evidence>
<reference evidence="1 2" key="1">
    <citation type="journal article" date="2019" name="Sci. Rep.">
        <title>Nanopore sequencing improves the draft genome of the human pathogenic amoeba Naegleria fowleri.</title>
        <authorList>
            <person name="Liechti N."/>
            <person name="Schurch N."/>
            <person name="Bruggmann R."/>
            <person name="Wittwer M."/>
        </authorList>
    </citation>
    <scope>NUCLEOTIDE SEQUENCE [LARGE SCALE GENOMIC DNA]</scope>
    <source>
        <strain evidence="1 2">ATCC 30894</strain>
    </source>
</reference>
<comment type="caution">
    <text evidence="1">The sequence shown here is derived from an EMBL/GenBank/DDBJ whole genome shotgun (WGS) entry which is preliminary data.</text>
</comment>
<keyword evidence="2" id="KW-1185">Reference proteome</keyword>
<dbReference type="InterPro" id="IPR036047">
    <property type="entry name" value="F-box-like_dom_sf"/>
</dbReference>
<dbReference type="RefSeq" id="XP_044561419.1">
    <property type="nucleotide sequence ID" value="XM_044707369.1"/>
</dbReference>
<name>A0A6A5BNZ2_NAEFO</name>
<accession>A0A6A5BNZ2</accession>
<evidence type="ECO:0000313" key="1">
    <source>
        <dbReference type="EMBL" id="KAF0976706.1"/>
    </source>
</evidence>
<dbReference type="Proteomes" id="UP000444721">
    <property type="component" value="Unassembled WGS sequence"/>
</dbReference>
<proteinExistence type="predicted"/>
<evidence type="ECO:0008006" key="3">
    <source>
        <dbReference type="Google" id="ProtNLM"/>
    </source>
</evidence>
<dbReference type="OrthoDB" id="10256879at2759"/>
<organism evidence="1 2">
    <name type="scientific">Naegleria fowleri</name>
    <name type="common">Brain eating amoeba</name>
    <dbReference type="NCBI Taxonomy" id="5763"/>
    <lineage>
        <taxon>Eukaryota</taxon>
        <taxon>Discoba</taxon>
        <taxon>Heterolobosea</taxon>
        <taxon>Tetramitia</taxon>
        <taxon>Eutetramitia</taxon>
        <taxon>Vahlkampfiidae</taxon>
        <taxon>Naegleria</taxon>
    </lineage>
</organism>
<dbReference type="VEuPathDB" id="AmoebaDB:NF0121360"/>
<dbReference type="EMBL" id="VFQX01000036">
    <property type="protein sequence ID" value="KAF0976706.1"/>
    <property type="molecule type" value="Genomic_DNA"/>
</dbReference>
<gene>
    <name evidence="1" type="ORF">FDP41_004001</name>
</gene>
<dbReference type="OMA" id="FSRFVWN"/>
<dbReference type="Gene3D" id="1.20.1280.50">
    <property type="match status" value="1"/>
</dbReference>
<dbReference type="AlphaFoldDB" id="A0A6A5BNZ2"/>
<protein>
    <recommendedName>
        <fullName evidence="3">F-box domain-containing protein</fullName>
    </recommendedName>
</protein>